<dbReference type="Pfam" id="PF00106">
    <property type="entry name" value="adh_short"/>
    <property type="match status" value="1"/>
</dbReference>
<proteinExistence type="predicted"/>
<dbReference type="SUPFAM" id="SSF51735">
    <property type="entry name" value="NAD(P)-binding Rossmann-fold domains"/>
    <property type="match status" value="1"/>
</dbReference>
<dbReference type="InterPro" id="IPR036291">
    <property type="entry name" value="NAD(P)-bd_dom_sf"/>
</dbReference>
<protein>
    <recommendedName>
        <fullName evidence="2">NAD-dependent epimerase/dehydratase domain-containing protein</fullName>
    </recommendedName>
</protein>
<dbReference type="EMBL" id="UINC01217912">
    <property type="protein sequence ID" value="SVE44722.1"/>
    <property type="molecule type" value="Genomic_DNA"/>
</dbReference>
<gene>
    <name evidence="1" type="ORF">METZ01_LOCUS497576</name>
</gene>
<sequence length="65" mass="6732">MKEPTINELFDLSGKMALITGASGWLGRAFAEALAEAGANVTATSRNLKTAQDVAAKLPIINGNT</sequence>
<dbReference type="Gene3D" id="3.40.50.720">
    <property type="entry name" value="NAD(P)-binding Rossmann-like Domain"/>
    <property type="match status" value="1"/>
</dbReference>
<organism evidence="1">
    <name type="scientific">marine metagenome</name>
    <dbReference type="NCBI Taxonomy" id="408172"/>
    <lineage>
        <taxon>unclassified sequences</taxon>
        <taxon>metagenomes</taxon>
        <taxon>ecological metagenomes</taxon>
    </lineage>
</organism>
<reference evidence="1" key="1">
    <citation type="submission" date="2018-05" db="EMBL/GenBank/DDBJ databases">
        <authorList>
            <person name="Lanie J.A."/>
            <person name="Ng W.-L."/>
            <person name="Kazmierczak K.M."/>
            <person name="Andrzejewski T.M."/>
            <person name="Davidsen T.M."/>
            <person name="Wayne K.J."/>
            <person name="Tettelin H."/>
            <person name="Glass J.I."/>
            <person name="Rusch D."/>
            <person name="Podicherti R."/>
            <person name="Tsui H.-C.T."/>
            <person name="Winkler M.E."/>
        </authorList>
    </citation>
    <scope>NUCLEOTIDE SEQUENCE</scope>
</reference>
<name>A0A383DJS7_9ZZZZ</name>
<dbReference type="InterPro" id="IPR002347">
    <property type="entry name" value="SDR_fam"/>
</dbReference>
<dbReference type="AlphaFoldDB" id="A0A383DJS7"/>
<accession>A0A383DJS7</accession>
<evidence type="ECO:0008006" key="2">
    <source>
        <dbReference type="Google" id="ProtNLM"/>
    </source>
</evidence>
<evidence type="ECO:0000313" key="1">
    <source>
        <dbReference type="EMBL" id="SVE44722.1"/>
    </source>
</evidence>
<feature type="non-terminal residue" evidence="1">
    <location>
        <position position="65"/>
    </location>
</feature>